<evidence type="ECO:0000313" key="3">
    <source>
        <dbReference type="Proteomes" id="UP000233551"/>
    </source>
</evidence>
<dbReference type="EMBL" id="PGOL01001925">
    <property type="protein sequence ID" value="PKI52577.1"/>
    <property type="molecule type" value="Genomic_DNA"/>
</dbReference>
<protein>
    <submittedName>
        <fullName evidence="2">Uncharacterized protein</fullName>
    </submittedName>
</protein>
<feature type="region of interest" description="Disordered" evidence="1">
    <location>
        <begin position="95"/>
        <end position="120"/>
    </location>
</feature>
<sequence length="246" mass="27915">MALSSRSELLDLENTIFRYVIMLSHQVDIKHEKTTSFKGEEVIMDPGESWKPYDLLTRSIVERFQASLGSPRKRKRRERRLRPIDRLSAHDHLFTGESEGHEEPLEHVGTTRQDRGKEVENMRGKKFGQVWFGLEGDRWKTVEFSETIAISVCQKQVSKACREAFATIKTSLGRPACFRVSWIGLPRSPVKKAFANVRECPSLSRRLLECARSPCPRARVFASVGPTVNSDPGFDWVISVGDGGPK</sequence>
<dbReference type="AlphaFoldDB" id="A0A2I0J8L6"/>
<name>A0A2I0J8L6_PUNGR</name>
<keyword evidence="3" id="KW-1185">Reference proteome</keyword>
<evidence type="ECO:0000256" key="1">
    <source>
        <dbReference type="SAM" id="MobiDB-lite"/>
    </source>
</evidence>
<feature type="compositionally biased region" description="Basic and acidic residues" evidence="1">
    <location>
        <begin position="95"/>
        <end position="106"/>
    </location>
</feature>
<organism evidence="2 3">
    <name type="scientific">Punica granatum</name>
    <name type="common">Pomegranate</name>
    <dbReference type="NCBI Taxonomy" id="22663"/>
    <lineage>
        <taxon>Eukaryota</taxon>
        <taxon>Viridiplantae</taxon>
        <taxon>Streptophyta</taxon>
        <taxon>Embryophyta</taxon>
        <taxon>Tracheophyta</taxon>
        <taxon>Spermatophyta</taxon>
        <taxon>Magnoliopsida</taxon>
        <taxon>eudicotyledons</taxon>
        <taxon>Gunneridae</taxon>
        <taxon>Pentapetalae</taxon>
        <taxon>rosids</taxon>
        <taxon>malvids</taxon>
        <taxon>Myrtales</taxon>
        <taxon>Lythraceae</taxon>
        <taxon>Punica</taxon>
    </lineage>
</organism>
<accession>A0A2I0J8L6</accession>
<dbReference type="Proteomes" id="UP000233551">
    <property type="component" value="Unassembled WGS sequence"/>
</dbReference>
<comment type="caution">
    <text evidence="2">The sequence shown here is derived from an EMBL/GenBank/DDBJ whole genome shotgun (WGS) entry which is preliminary data.</text>
</comment>
<proteinExistence type="predicted"/>
<evidence type="ECO:0000313" key="2">
    <source>
        <dbReference type="EMBL" id="PKI52577.1"/>
    </source>
</evidence>
<reference evidence="2 3" key="1">
    <citation type="submission" date="2017-11" db="EMBL/GenBank/DDBJ databases">
        <title>De-novo sequencing of pomegranate (Punica granatum L.) genome.</title>
        <authorList>
            <person name="Akparov Z."/>
            <person name="Amiraslanov A."/>
            <person name="Hajiyeva S."/>
            <person name="Abbasov M."/>
            <person name="Kaur K."/>
            <person name="Hamwieh A."/>
            <person name="Solovyev V."/>
            <person name="Salamov A."/>
            <person name="Braich B."/>
            <person name="Kosarev P."/>
            <person name="Mahmoud A."/>
            <person name="Hajiyev E."/>
            <person name="Babayeva S."/>
            <person name="Izzatullayeva V."/>
            <person name="Mammadov A."/>
            <person name="Mammadov A."/>
            <person name="Sharifova S."/>
            <person name="Ojaghi J."/>
            <person name="Eynullazada K."/>
            <person name="Bayramov B."/>
            <person name="Abdulazimova A."/>
            <person name="Shahmuradov I."/>
        </authorList>
    </citation>
    <scope>NUCLEOTIDE SEQUENCE [LARGE SCALE GENOMIC DNA]</scope>
    <source>
        <strain evidence="3">cv. AG2017</strain>
        <tissue evidence="2">Leaf</tissue>
    </source>
</reference>
<gene>
    <name evidence="2" type="ORF">CRG98_027005</name>
</gene>